<dbReference type="NCBIfam" id="NF004127">
    <property type="entry name" value="PRK05617.1"/>
    <property type="match status" value="1"/>
</dbReference>
<feature type="region of interest" description="Disordered" evidence="5">
    <location>
        <begin position="360"/>
        <end position="379"/>
    </location>
</feature>
<evidence type="ECO:0000256" key="5">
    <source>
        <dbReference type="SAM" id="MobiDB-lite"/>
    </source>
</evidence>
<dbReference type="Proteomes" id="UP001491310">
    <property type="component" value="Unassembled WGS sequence"/>
</dbReference>
<sequence length="379" mass="41506">MPEDAQQVLFRTGREDDTLPGSIGEVILNRPKALNALNEPMCKTLHRLYDDWDASPDVRAILVKGAGGKAFCAGGDVKGMVQYILAGQHDKAISFFREEYTLNHRLGTLQTPHIALIDGIVMGGGAGISVHGAYRVATERTVFAMPECGIGLFPDVGASYFLPRLPGQLGTYLGLTGRRLKGVEVKEAQLATHYVASERLPALEEMLHSLDANSPEHIRCSLQSFEEAGELPGPSGLLDQMPAIDECFSFDSIQEIYAALGRRDDAWSKETLDTLNKSSKLSQSVVLRELREGAGKSLADCLRMEFRLVHECVTGRSDFVEGVRALLIDKTGKPQWNPASIEQVTPDMVSRFFEPLPPGEELQLEESDAEHSKGVNSKL</sequence>
<comment type="function">
    <text evidence="4">Hydrolyzes 3-hydroxyisobutyryl-CoA (HIBYL-CoA), a saline catabolite. Has high activity toward isobutyryl-CoA. Could be an isobutyryl-CoA dehydrogenase that functions in valine catabolism.</text>
</comment>
<dbReference type="PANTHER" id="PTHR43176">
    <property type="entry name" value="3-HYDROXYISOBUTYRYL-COA HYDROLASE-RELATED"/>
    <property type="match status" value="1"/>
</dbReference>
<dbReference type="InterPro" id="IPR045004">
    <property type="entry name" value="ECH_dom"/>
</dbReference>
<reference evidence="7 8" key="1">
    <citation type="journal article" date="2024" name="Nat. Commun.">
        <title>Phylogenomics reveals the evolutionary origins of lichenization in chlorophyte algae.</title>
        <authorList>
            <person name="Puginier C."/>
            <person name="Libourel C."/>
            <person name="Otte J."/>
            <person name="Skaloud P."/>
            <person name="Haon M."/>
            <person name="Grisel S."/>
            <person name="Petersen M."/>
            <person name="Berrin J.G."/>
            <person name="Delaux P.M."/>
            <person name="Dal Grande F."/>
            <person name="Keller J."/>
        </authorList>
    </citation>
    <scope>NUCLEOTIDE SEQUENCE [LARGE SCALE GENOMIC DNA]</scope>
    <source>
        <strain evidence="7 8">SAG 216-7</strain>
    </source>
</reference>
<comment type="pathway">
    <text evidence="4">Amino-acid degradation; L-valine degradation.</text>
</comment>
<dbReference type="Pfam" id="PF16113">
    <property type="entry name" value="ECH_2"/>
    <property type="match status" value="1"/>
</dbReference>
<protein>
    <recommendedName>
        <fullName evidence="2 4">3-hydroxyisobutyryl-CoA hydrolase</fullName>
        <shortName evidence="4">HIB-CoA hydrolase</shortName>
        <shortName evidence="4">HIBYL-CoA-H</shortName>
        <ecNumber evidence="2 4">3.1.2.4</ecNumber>
    </recommendedName>
    <alternativeName>
        <fullName evidence="4">3-hydroxyisobutyryl-coenzyme A hydrolase</fullName>
    </alternativeName>
</protein>
<dbReference type="InterPro" id="IPR032259">
    <property type="entry name" value="HIBYL-CoA-H"/>
</dbReference>
<evidence type="ECO:0000313" key="7">
    <source>
        <dbReference type="EMBL" id="KAK9918932.1"/>
    </source>
</evidence>
<comment type="caution">
    <text evidence="7">The sequence shown here is derived from an EMBL/GenBank/DDBJ whole genome shotgun (WGS) entry which is preliminary data.</text>
</comment>
<keyword evidence="8" id="KW-1185">Reference proteome</keyword>
<organism evidence="7 8">
    <name type="scientific">Coccomyxa subellipsoidea</name>
    <dbReference type="NCBI Taxonomy" id="248742"/>
    <lineage>
        <taxon>Eukaryota</taxon>
        <taxon>Viridiplantae</taxon>
        <taxon>Chlorophyta</taxon>
        <taxon>core chlorophytes</taxon>
        <taxon>Trebouxiophyceae</taxon>
        <taxon>Trebouxiophyceae incertae sedis</taxon>
        <taxon>Coccomyxaceae</taxon>
        <taxon>Coccomyxa</taxon>
    </lineage>
</organism>
<dbReference type="EC" id="3.1.2.4" evidence="2 4"/>
<dbReference type="CDD" id="cd06558">
    <property type="entry name" value="crotonase-like"/>
    <property type="match status" value="1"/>
</dbReference>
<evidence type="ECO:0000256" key="3">
    <source>
        <dbReference type="ARBA" id="ARBA00022801"/>
    </source>
</evidence>
<evidence type="ECO:0000313" key="8">
    <source>
        <dbReference type="Proteomes" id="UP001491310"/>
    </source>
</evidence>
<dbReference type="PANTHER" id="PTHR43176:SF3">
    <property type="entry name" value="3-HYDROXYISOBUTYRYL-COA HYDROLASE, MITOCHONDRIAL"/>
    <property type="match status" value="1"/>
</dbReference>
<accession>A0ABR2Z4L1</accession>
<dbReference type="Gene3D" id="3.90.226.10">
    <property type="entry name" value="2-enoyl-CoA Hydratase, Chain A, domain 1"/>
    <property type="match status" value="1"/>
</dbReference>
<proteinExistence type="inferred from homology"/>
<comment type="catalytic activity">
    <reaction evidence="1 4">
        <text>3-hydroxy-2-methylpropanoyl-CoA + H2O = 3-hydroxy-2-methylpropanoate + CoA + H(+)</text>
        <dbReference type="Rhea" id="RHEA:20888"/>
        <dbReference type="ChEBI" id="CHEBI:11805"/>
        <dbReference type="ChEBI" id="CHEBI:15377"/>
        <dbReference type="ChEBI" id="CHEBI:15378"/>
        <dbReference type="ChEBI" id="CHEBI:57287"/>
        <dbReference type="ChEBI" id="CHEBI:57340"/>
        <dbReference type="EC" id="3.1.2.4"/>
    </reaction>
</comment>
<dbReference type="SUPFAM" id="SSF52096">
    <property type="entry name" value="ClpP/crotonase"/>
    <property type="match status" value="1"/>
</dbReference>
<evidence type="ECO:0000256" key="4">
    <source>
        <dbReference type="RuleBase" id="RU369070"/>
    </source>
</evidence>
<dbReference type="InterPro" id="IPR029045">
    <property type="entry name" value="ClpP/crotonase-like_dom_sf"/>
</dbReference>
<comment type="similarity">
    <text evidence="4">Belongs to the enoyl-CoA hydratase/isomerase family.</text>
</comment>
<evidence type="ECO:0000259" key="6">
    <source>
        <dbReference type="Pfam" id="PF16113"/>
    </source>
</evidence>
<feature type="domain" description="Enoyl-CoA hydratase/isomerase" evidence="6">
    <location>
        <begin position="24"/>
        <end position="353"/>
    </location>
</feature>
<evidence type="ECO:0000256" key="2">
    <source>
        <dbReference type="ARBA" id="ARBA00011915"/>
    </source>
</evidence>
<gene>
    <name evidence="7" type="ORF">WJX75_008156</name>
</gene>
<evidence type="ECO:0000256" key="1">
    <source>
        <dbReference type="ARBA" id="ARBA00001709"/>
    </source>
</evidence>
<dbReference type="EMBL" id="JALJOT010000001">
    <property type="protein sequence ID" value="KAK9918932.1"/>
    <property type="molecule type" value="Genomic_DNA"/>
</dbReference>
<name>A0ABR2Z4L1_9CHLO</name>
<keyword evidence="3 4" id="KW-0378">Hydrolase</keyword>